<evidence type="ECO:0000256" key="3">
    <source>
        <dbReference type="SAM" id="MobiDB-lite"/>
    </source>
</evidence>
<dbReference type="PRINTS" id="PR00503">
    <property type="entry name" value="BROMODOMAIN"/>
</dbReference>
<name>A0AAV1DZL7_OLDCO</name>
<dbReference type="PANTHER" id="PTHR22881">
    <property type="entry name" value="BROMODOMAIN CONTAINING PROTEIN"/>
    <property type="match status" value="1"/>
</dbReference>
<feature type="compositionally biased region" description="Polar residues" evidence="3">
    <location>
        <begin position="25"/>
        <end position="46"/>
    </location>
</feature>
<evidence type="ECO:0000313" key="6">
    <source>
        <dbReference type="Proteomes" id="UP001161247"/>
    </source>
</evidence>
<dbReference type="AlphaFoldDB" id="A0AAV1DZL7"/>
<feature type="region of interest" description="Disordered" evidence="3">
    <location>
        <begin position="194"/>
        <end position="228"/>
    </location>
</feature>
<dbReference type="SMART" id="SM00297">
    <property type="entry name" value="BROMO"/>
    <property type="match status" value="1"/>
</dbReference>
<feature type="compositionally biased region" description="Basic and acidic residues" evidence="3">
    <location>
        <begin position="66"/>
        <end position="80"/>
    </location>
</feature>
<protein>
    <submittedName>
        <fullName evidence="5">OLC1v1013805C1</fullName>
    </submittedName>
</protein>
<evidence type="ECO:0000256" key="1">
    <source>
        <dbReference type="ARBA" id="ARBA00023117"/>
    </source>
</evidence>
<gene>
    <name evidence="5" type="ORF">OLC1_LOCUS20279</name>
</gene>
<keyword evidence="1 2" id="KW-0103">Bromodomain</keyword>
<organism evidence="5 6">
    <name type="scientific">Oldenlandia corymbosa var. corymbosa</name>
    <dbReference type="NCBI Taxonomy" id="529605"/>
    <lineage>
        <taxon>Eukaryota</taxon>
        <taxon>Viridiplantae</taxon>
        <taxon>Streptophyta</taxon>
        <taxon>Embryophyta</taxon>
        <taxon>Tracheophyta</taxon>
        <taxon>Spermatophyta</taxon>
        <taxon>Magnoliopsida</taxon>
        <taxon>eudicotyledons</taxon>
        <taxon>Gunneridae</taxon>
        <taxon>Pentapetalae</taxon>
        <taxon>asterids</taxon>
        <taxon>lamiids</taxon>
        <taxon>Gentianales</taxon>
        <taxon>Rubiaceae</taxon>
        <taxon>Rubioideae</taxon>
        <taxon>Spermacoceae</taxon>
        <taxon>Hedyotis-Oldenlandia complex</taxon>
        <taxon>Oldenlandia</taxon>
    </lineage>
</organism>
<dbReference type="Proteomes" id="UP001161247">
    <property type="component" value="Chromosome 7"/>
</dbReference>
<dbReference type="InterPro" id="IPR036427">
    <property type="entry name" value="Bromodomain-like_sf"/>
</dbReference>
<dbReference type="CDD" id="cd04369">
    <property type="entry name" value="Bromodomain"/>
    <property type="match status" value="1"/>
</dbReference>
<feature type="region of interest" description="Disordered" evidence="3">
    <location>
        <begin position="1"/>
        <end position="80"/>
    </location>
</feature>
<reference evidence="5" key="1">
    <citation type="submission" date="2023-03" db="EMBL/GenBank/DDBJ databases">
        <authorList>
            <person name="Julca I."/>
        </authorList>
    </citation>
    <scope>NUCLEOTIDE SEQUENCE</scope>
</reference>
<sequence length="533" mass="60306">MPEKKKTTADSNRYIHAYSRRGKQKMTSGCTCSNRSGGTDANTAANQVEEEEEQQSKQKQGCSCDEADRRDSSRDEGGQLPEKRVLQLVIDILQRRDTYEIFAEPVDPNEVEDYYEIVKEPMDFGTMRAKLHEGMYQNLDQFKHDVFLITRNAMHFNSSTTIFFRQARAIHELAKRIFHVLMTSPQNFELKFPSTRRRSTRRTTPAATTFPNTTTSSVSSVNARRGRSLTRRRIRSNLTLQTKRKNNYGSQTGILDDEKSNPVEINRRCTYKPNSCDDNDPFGLRSFLSNAIVIPDISYTKSLLSFVKDLGPTAQRIANQKIQRMAESCPNSLSQTNLSSYAAPPNHPNDEFKRATSSRMSLFGNVGRVGGGKEEDYINARSVKENEKVMMQNHHHGRMRKEFWMEDEEEENVRGAIPVVLALEHSNANNAHQNGNAAANEWKLKKQKMGSNRSGELVPSQSKQSSNASQQTNKNDGERNSLCTFVTAPMQNLQTAEEPSKKGTAMEGEIASNPYTFTLGFLKAQLNQMNRNA</sequence>
<evidence type="ECO:0000256" key="2">
    <source>
        <dbReference type="PROSITE-ProRule" id="PRU00035"/>
    </source>
</evidence>
<dbReference type="EMBL" id="OX459124">
    <property type="protein sequence ID" value="CAI9113232.1"/>
    <property type="molecule type" value="Genomic_DNA"/>
</dbReference>
<dbReference type="Gene3D" id="1.20.920.10">
    <property type="entry name" value="Bromodomain-like"/>
    <property type="match status" value="1"/>
</dbReference>
<feature type="domain" description="Bromo" evidence="4">
    <location>
        <begin position="94"/>
        <end position="164"/>
    </location>
</feature>
<feature type="compositionally biased region" description="Low complexity" evidence="3">
    <location>
        <begin position="202"/>
        <end position="223"/>
    </location>
</feature>
<evidence type="ECO:0000313" key="5">
    <source>
        <dbReference type="EMBL" id="CAI9113232.1"/>
    </source>
</evidence>
<dbReference type="PANTHER" id="PTHR22881:SF26">
    <property type="entry name" value="BROMODOMAIN CONTAINING PROTEIN, EXPRESSED"/>
    <property type="match status" value="1"/>
</dbReference>
<dbReference type="InterPro" id="IPR001487">
    <property type="entry name" value="Bromodomain"/>
</dbReference>
<keyword evidence="6" id="KW-1185">Reference proteome</keyword>
<feature type="region of interest" description="Disordered" evidence="3">
    <location>
        <begin position="447"/>
        <end position="479"/>
    </location>
</feature>
<feature type="compositionally biased region" description="Low complexity" evidence="3">
    <location>
        <begin position="460"/>
        <end position="471"/>
    </location>
</feature>
<proteinExistence type="predicted"/>
<dbReference type="PROSITE" id="PS50014">
    <property type="entry name" value="BROMODOMAIN_2"/>
    <property type="match status" value="1"/>
</dbReference>
<dbReference type="Pfam" id="PF00439">
    <property type="entry name" value="Bromodomain"/>
    <property type="match status" value="1"/>
</dbReference>
<dbReference type="SUPFAM" id="SSF47370">
    <property type="entry name" value="Bromodomain"/>
    <property type="match status" value="1"/>
</dbReference>
<evidence type="ECO:0000259" key="4">
    <source>
        <dbReference type="PROSITE" id="PS50014"/>
    </source>
</evidence>
<dbReference type="InterPro" id="IPR051831">
    <property type="entry name" value="Bromodomain_contain_prot"/>
</dbReference>
<accession>A0AAV1DZL7</accession>